<dbReference type="AlphaFoldDB" id="A0A8J4U124"/>
<evidence type="ECO:0000313" key="3">
    <source>
        <dbReference type="Proteomes" id="UP000727407"/>
    </source>
</evidence>
<feature type="non-terminal residue" evidence="2">
    <location>
        <position position="1"/>
    </location>
</feature>
<sequence length="59" mass="6341">AWTIISLGTKMKRLGVRAVSNQHTSFNWLSIEYSAGTKPWSNGHGQSPVHVYSAGASPA</sequence>
<feature type="non-terminal residue" evidence="2">
    <location>
        <position position="59"/>
    </location>
</feature>
<reference evidence="2" key="1">
    <citation type="submission" date="2020-07" db="EMBL/GenBank/DDBJ databases">
        <title>Clarias magur genome sequencing, assembly and annotation.</title>
        <authorList>
            <person name="Kushwaha B."/>
            <person name="Kumar R."/>
            <person name="Das P."/>
            <person name="Joshi C.G."/>
            <person name="Kumar D."/>
            <person name="Nagpure N.S."/>
            <person name="Pandey M."/>
            <person name="Agarwal S."/>
            <person name="Srivastava S."/>
            <person name="Singh M."/>
            <person name="Sahoo L."/>
            <person name="Jayasankar P."/>
            <person name="Meher P.K."/>
            <person name="Koringa P.G."/>
            <person name="Iquebal M.A."/>
            <person name="Das S.P."/>
            <person name="Bit A."/>
            <person name="Patnaik S."/>
            <person name="Patel N."/>
            <person name="Shah T.M."/>
            <person name="Hinsu A."/>
            <person name="Jena J.K."/>
        </authorList>
    </citation>
    <scope>NUCLEOTIDE SEQUENCE</scope>
    <source>
        <strain evidence="2">CIFAMagur01</strain>
        <tissue evidence="2">Testis</tissue>
    </source>
</reference>
<comment type="caution">
    <text evidence="2">The sequence shown here is derived from an EMBL/GenBank/DDBJ whole genome shotgun (WGS) entry which is preliminary data.</text>
</comment>
<name>A0A8J4U124_CLAMG</name>
<keyword evidence="2" id="KW-0675">Receptor</keyword>
<evidence type="ECO:0000313" key="2">
    <source>
        <dbReference type="EMBL" id="KAF5896316.1"/>
    </source>
</evidence>
<gene>
    <name evidence="2" type="primary">Nr1d1</name>
    <name evidence="2" type="ORF">DAT39_013969</name>
</gene>
<dbReference type="Proteomes" id="UP000727407">
    <property type="component" value="Unassembled WGS sequence"/>
</dbReference>
<dbReference type="EMBL" id="QNUK01000281">
    <property type="protein sequence ID" value="KAF5896316.1"/>
    <property type="molecule type" value="Genomic_DNA"/>
</dbReference>
<feature type="region of interest" description="Disordered" evidence="1">
    <location>
        <begin position="40"/>
        <end position="59"/>
    </location>
</feature>
<protein>
    <submittedName>
        <fullName evidence="2">Nuclear receptor subfamily 1 group D member 1</fullName>
    </submittedName>
</protein>
<proteinExistence type="predicted"/>
<evidence type="ECO:0000256" key="1">
    <source>
        <dbReference type="SAM" id="MobiDB-lite"/>
    </source>
</evidence>
<keyword evidence="3" id="KW-1185">Reference proteome</keyword>
<accession>A0A8J4U124</accession>
<organism evidence="2 3">
    <name type="scientific">Clarias magur</name>
    <name type="common">Asian catfish</name>
    <name type="synonym">Macropteronotus magur</name>
    <dbReference type="NCBI Taxonomy" id="1594786"/>
    <lineage>
        <taxon>Eukaryota</taxon>
        <taxon>Metazoa</taxon>
        <taxon>Chordata</taxon>
        <taxon>Craniata</taxon>
        <taxon>Vertebrata</taxon>
        <taxon>Euteleostomi</taxon>
        <taxon>Actinopterygii</taxon>
        <taxon>Neopterygii</taxon>
        <taxon>Teleostei</taxon>
        <taxon>Ostariophysi</taxon>
        <taxon>Siluriformes</taxon>
        <taxon>Clariidae</taxon>
        <taxon>Clarias</taxon>
    </lineage>
</organism>